<name>A0A8X6T604_TRICX</name>
<feature type="region of interest" description="Disordered" evidence="1">
    <location>
        <begin position="1"/>
        <end position="32"/>
    </location>
</feature>
<dbReference type="AlphaFoldDB" id="A0A8X6T604"/>
<comment type="caution">
    <text evidence="2">The sequence shown here is derived from an EMBL/GenBank/DDBJ whole genome shotgun (WGS) entry which is preliminary data.</text>
</comment>
<gene>
    <name evidence="2" type="ORF">TNCV_4646191</name>
</gene>
<dbReference type="EMBL" id="BMAU01021353">
    <property type="protein sequence ID" value="GFY19443.1"/>
    <property type="molecule type" value="Genomic_DNA"/>
</dbReference>
<keyword evidence="3" id="KW-1185">Reference proteome</keyword>
<reference evidence="2" key="1">
    <citation type="submission" date="2020-08" db="EMBL/GenBank/DDBJ databases">
        <title>Multicomponent nature underlies the extraordinary mechanical properties of spider dragline silk.</title>
        <authorList>
            <person name="Kono N."/>
            <person name="Nakamura H."/>
            <person name="Mori M."/>
            <person name="Yoshida Y."/>
            <person name="Ohtoshi R."/>
            <person name="Malay A.D."/>
            <person name="Moran D.A.P."/>
            <person name="Tomita M."/>
            <person name="Numata K."/>
            <person name="Arakawa K."/>
        </authorList>
    </citation>
    <scope>NUCLEOTIDE SEQUENCE</scope>
</reference>
<evidence type="ECO:0000313" key="3">
    <source>
        <dbReference type="Proteomes" id="UP000887159"/>
    </source>
</evidence>
<protein>
    <submittedName>
        <fullName evidence="2">Uncharacterized protein</fullName>
    </submittedName>
</protein>
<organism evidence="2 3">
    <name type="scientific">Trichonephila clavipes</name>
    <name type="common">Golden silk orbweaver</name>
    <name type="synonym">Nephila clavipes</name>
    <dbReference type="NCBI Taxonomy" id="2585209"/>
    <lineage>
        <taxon>Eukaryota</taxon>
        <taxon>Metazoa</taxon>
        <taxon>Ecdysozoa</taxon>
        <taxon>Arthropoda</taxon>
        <taxon>Chelicerata</taxon>
        <taxon>Arachnida</taxon>
        <taxon>Araneae</taxon>
        <taxon>Araneomorphae</taxon>
        <taxon>Entelegynae</taxon>
        <taxon>Araneoidea</taxon>
        <taxon>Nephilidae</taxon>
        <taxon>Trichonephila</taxon>
    </lineage>
</organism>
<evidence type="ECO:0000256" key="1">
    <source>
        <dbReference type="SAM" id="MobiDB-lite"/>
    </source>
</evidence>
<evidence type="ECO:0000313" key="2">
    <source>
        <dbReference type="EMBL" id="GFY19443.1"/>
    </source>
</evidence>
<proteinExistence type="predicted"/>
<feature type="non-terminal residue" evidence="2">
    <location>
        <position position="1"/>
    </location>
</feature>
<accession>A0A8X6T604</accession>
<sequence>NGQEGISFANVVSGEIPSQTPAETENKTENKKEDYPCGFLTQDNNSSDFTQVLELFNISPAL</sequence>
<dbReference type="Proteomes" id="UP000887159">
    <property type="component" value="Unassembled WGS sequence"/>
</dbReference>